<evidence type="ECO:0000313" key="4">
    <source>
        <dbReference type="Proteomes" id="UP000220353"/>
    </source>
</evidence>
<dbReference type="Proteomes" id="UP000220353">
    <property type="component" value="Unassembled WGS sequence"/>
</dbReference>
<name>A0A2A6LXT4_RHIFR</name>
<sequence>MGGIDFFTILVLKGSMAKQDNFVRYTIRVPAEIYDRVLAAAESSGRSVNAEIVQRLEASLTQRLIIPIDVSAGKEWKLLFKESVKESVTEYLRDSSSAQSIEGGPLGALVMNVFSDEPATDDTSNNGEDPDEKVNESDRS</sequence>
<dbReference type="SUPFAM" id="SSF47598">
    <property type="entry name" value="Ribbon-helix-helix"/>
    <property type="match status" value="1"/>
</dbReference>
<feature type="region of interest" description="Disordered" evidence="1">
    <location>
        <begin position="113"/>
        <end position="140"/>
    </location>
</feature>
<dbReference type="GO" id="GO:0003677">
    <property type="term" value="F:DNA binding"/>
    <property type="evidence" value="ECO:0007669"/>
    <property type="project" value="UniProtKB-KW"/>
</dbReference>
<evidence type="ECO:0000256" key="1">
    <source>
        <dbReference type="SAM" id="MobiDB-lite"/>
    </source>
</evidence>
<dbReference type="Gene3D" id="1.10.1220.10">
    <property type="entry name" value="Met repressor-like"/>
    <property type="match status" value="1"/>
</dbReference>
<keyword evidence="3" id="KW-0238">DNA-binding</keyword>
<organism evidence="3 4">
    <name type="scientific">Rhizobium fredii</name>
    <name type="common">Sinorhizobium fredii</name>
    <dbReference type="NCBI Taxonomy" id="380"/>
    <lineage>
        <taxon>Bacteria</taxon>
        <taxon>Pseudomonadati</taxon>
        <taxon>Pseudomonadota</taxon>
        <taxon>Alphaproteobacteria</taxon>
        <taxon>Hyphomicrobiales</taxon>
        <taxon>Rhizobiaceae</taxon>
        <taxon>Sinorhizobium/Ensifer group</taxon>
        <taxon>Sinorhizobium</taxon>
    </lineage>
</organism>
<comment type="caution">
    <text evidence="3">The sequence shown here is derived from an EMBL/GenBank/DDBJ whole genome shotgun (WGS) entry which is preliminary data.</text>
</comment>
<evidence type="ECO:0000313" key="3">
    <source>
        <dbReference type="EMBL" id="PDT46969.1"/>
    </source>
</evidence>
<gene>
    <name evidence="3" type="ORF">CO661_14875</name>
</gene>
<dbReference type="AlphaFoldDB" id="A0A2A6LXT4"/>
<feature type="domain" description="Arc-like DNA binding" evidence="2">
    <location>
        <begin position="19"/>
        <end position="62"/>
    </location>
</feature>
<dbReference type="InterPro" id="IPR013321">
    <property type="entry name" value="Arc_rbn_hlx_hlx"/>
</dbReference>
<dbReference type="Pfam" id="PF03869">
    <property type="entry name" value="Arc"/>
    <property type="match status" value="1"/>
</dbReference>
<proteinExistence type="predicted"/>
<reference evidence="3 4" key="1">
    <citation type="submission" date="2017-09" db="EMBL/GenBank/DDBJ databases">
        <title>Comparative genomics of rhizobia isolated from Phaseolus vulgaris in China.</title>
        <authorList>
            <person name="Tong W."/>
        </authorList>
    </citation>
    <scope>NUCLEOTIDE SEQUENCE [LARGE SCALE GENOMIC DNA]</scope>
    <source>
        <strain evidence="3 4">PCH1</strain>
    </source>
</reference>
<dbReference type="InterPro" id="IPR005569">
    <property type="entry name" value="Arc_DNA-bd_dom"/>
</dbReference>
<evidence type="ECO:0000259" key="2">
    <source>
        <dbReference type="Pfam" id="PF03869"/>
    </source>
</evidence>
<accession>A0A2A6LXT4</accession>
<dbReference type="EMBL" id="NWTC01000010">
    <property type="protein sequence ID" value="PDT46969.1"/>
    <property type="molecule type" value="Genomic_DNA"/>
</dbReference>
<dbReference type="GO" id="GO:0006355">
    <property type="term" value="P:regulation of DNA-templated transcription"/>
    <property type="evidence" value="ECO:0007669"/>
    <property type="project" value="InterPro"/>
</dbReference>
<protein>
    <submittedName>
        <fullName evidence="3">Arc family DNA-binding protein</fullName>
    </submittedName>
</protein>
<dbReference type="InterPro" id="IPR010985">
    <property type="entry name" value="Ribbon_hlx_hlx"/>
</dbReference>